<evidence type="ECO:0000313" key="1">
    <source>
        <dbReference type="EMBL" id="KAK1141461.1"/>
    </source>
</evidence>
<keyword evidence="2" id="KW-1185">Reference proteome</keyword>
<comment type="caution">
    <text evidence="1">The sequence shown here is derived from an EMBL/GenBank/DDBJ whole genome shotgun (WGS) entry which is preliminary data.</text>
</comment>
<evidence type="ECO:0000313" key="2">
    <source>
        <dbReference type="Proteomes" id="UP001177260"/>
    </source>
</evidence>
<reference evidence="1 2" key="1">
    <citation type="journal article" date="2023" name="ACS Omega">
        <title>Identification of the Neoaspergillic Acid Biosynthesis Gene Cluster by Establishing an In Vitro CRISPR-Ribonucleoprotein Genetic System in Aspergillus melleus.</title>
        <authorList>
            <person name="Yuan B."/>
            <person name="Grau M.F."/>
            <person name="Murata R.M."/>
            <person name="Torok T."/>
            <person name="Venkateswaran K."/>
            <person name="Stajich J.E."/>
            <person name="Wang C.C.C."/>
        </authorList>
    </citation>
    <scope>NUCLEOTIDE SEQUENCE [LARGE SCALE GENOMIC DNA]</scope>
    <source>
        <strain evidence="1 2">IMV 1140</strain>
    </source>
</reference>
<organism evidence="1 2">
    <name type="scientific">Aspergillus melleus</name>
    <dbReference type="NCBI Taxonomy" id="138277"/>
    <lineage>
        <taxon>Eukaryota</taxon>
        <taxon>Fungi</taxon>
        <taxon>Dikarya</taxon>
        <taxon>Ascomycota</taxon>
        <taxon>Pezizomycotina</taxon>
        <taxon>Eurotiomycetes</taxon>
        <taxon>Eurotiomycetidae</taxon>
        <taxon>Eurotiales</taxon>
        <taxon>Aspergillaceae</taxon>
        <taxon>Aspergillus</taxon>
        <taxon>Aspergillus subgen. Circumdati</taxon>
    </lineage>
</organism>
<dbReference type="EMBL" id="JAOPJF010000063">
    <property type="protein sequence ID" value="KAK1141461.1"/>
    <property type="molecule type" value="Genomic_DNA"/>
</dbReference>
<gene>
    <name evidence="1" type="ORF">N8T08_009001</name>
</gene>
<accession>A0ACC3AV08</accession>
<protein>
    <submittedName>
        <fullName evidence="1">Uncharacterized protein</fullName>
    </submittedName>
</protein>
<name>A0ACC3AV08_9EURO</name>
<proteinExistence type="predicted"/>
<dbReference type="Proteomes" id="UP001177260">
    <property type="component" value="Unassembled WGS sequence"/>
</dbReference>
<sequence length="66" mass="7647">MTHGPKTKGGRTSGFSPSSLFRANLRRDFQDLDILVWPTFELGSWLLIRIYPENLLSVMFEAVNYR</sequence>